<evidence type="ECO:0000256" key="1">
    <source>
        <dbReference type="SAM" id="MobiDB-lite"/>
    </source>
</evidence>
<sequence>MLVMSTASQRQSSAQRAIHNSNTSATRDSLPSASFAMNPSCVCFLRLLQCAVAVVAMVSLCGIFHPVKVPGQPSLILETSYSVNAAVLMTTSAAMYSGILCVLLSRPSLSRLSPTRRFEMTVDIALSILLLLVAIVLMDSDDLYHCHESIYVRCRRFVASIALTMFVSLLFGISAGLALFELPTAIEMAAPVPETPVGPVPKEHRFHAATTQ</sequence>
<dbReference type="AlphaFoldDB" id="A0A024TCJ5"/>
<name>A0A024TCJ5_9STRA</name>
<dbReference type="PANTHER" id="PTHR28165:SF1">
    <property type="entry name" value="NON-CLASSICAL EXPORT PROTEIN 2-RELATED"/>
    <property type="match status" value="1"/>
</dbReference>
<dbReference type="InterPro" id="IPR052649">
    <property type="entry name" value="NCE102-like"/>
</dbReference>
<evidence type="ECO:0000313" key="3">
    <source>
        <dbReference type="EMBL" id="ETV91734.1"/>
    </source>
</evidence>
<protein>
    <recommendedName>
        <fullName evidence="4">MARVEL domain-containing protein</fullName>
    </recommendedName>
</protein>
<dbReference type="EMBL" id="KI914007">
    <property type="protein sequence ID" value="ETV91734.1"/>
    <property type="molecule type" value="Genomic_DNA"/>
</dbReference>
<feature type="region of interest" description="Disordered" evidence="1">
    <location>
        <begin position="1"/>
        <end position="29"/>
    </location>
</feature>
<dbReference type="RefSeq" id="XP_008879660.1">
    <property type="nucleotide sequence ID" value="XM_008881438.1"/>
</dbReference>
<evidence type="ECO:0000256" key="2">
    <source>
        <dbReference type="SAM" id="Phobius"/>
    </source>
</evidence>
<dbReference type="OrthoDB" id="10565349at2759"/>
<feature type="transmembrane region" description="Helical" evidence="2">
    <location>
        <begin position="157"/>
        <end position="180"/>
    </location>
</feature>
<dbReference type="PANTHER" id="PTHR28165">
    <property type="entry name" value="NON-CLASSICAL EXPORT PROTEIN 2-RELATED"/>
    <property type="match status" value="1"/>
</dbReference>
<dbReference type="VEuPathDB" id="FungiDB:H310_13800"/>
<reference evidence="3" key="1">
    <citation type="submission" date="2013-12" db="EMBL/GenBank/DDBJ databases">
        <title>The Genome Sequence of Aphanomyces invadans NJM9701.</title>
        <authorList>
            <consortium name="The Broad Institute Genomics Platform"/>
            <person name="Russ C."/>
            <person name="Tyler B."/>
            <person name="van West P."/>
            <person name="Dieguez-Uribeondo J."/>
            <person name="Young S.K."/>
            <person name="Zeng Q."/>
            <person name="Gargeya S."/>
            <person name="Fitzgerald M."/>
            <person name="Abouelleil A."/>
            <person name="Alvarado L."/>
            <person name="Chapman S.B."/>
            <person name="Gainer-Dewar J."/>
            <person name="Goldberg J."/>
            <person name="Griggs A."/>
            <person name="Gujja S."/>
            <person name="Hansen M."/>
            <person name="Howarth C."/>
            <person name="Imamovic A."/>
            <person name="Ireland A."/>
            <person name="Larimer J."/>
            <person name="McCowan C."/>
            <person name="Murphy C."/>
            <person name="Pearson M."/>
            <person name="Poon T.W."/>
            <person name="Priest M."/>
            <person name="Roberts A."/>
            <person name="Saif S."/>
            <person name="Shea T."/>
            <person name="Sykes S."/>
            <person name="Wortman J."/>
            <person name="Nusbaum C."/>
            <person name="Birren B."/>
        </authorList>
    </citation>
    <scope>NUCLEOTIDE SEQUENCE [LARGE SCALE GENOMIC DNA]</scope>
    <source>
        <strain evidence="3">NJM9701</strain>
    </source>
</reference>
<keyword evidence="2" id="KW-0472">Membrane</keyword>
<gene>
    <name evidence="3" type="ORF">H310_13800</name>
</gene>
<proteinExistence type="predicted"/>
<keyword evidence="2" id="KW-0812">Transmembrane</keyword>
<feature type="transmembrane region" description="Helical" evidence="2">
    <location>
        <begin position="117"/>
        <end position="137"/>
    </location>
</feature>
<feature type="compositionally biased region" description="Low complexity" evidence="1">
    <location>
        <begin position="7"/>
        <end position="17"/>
    </location>
</feature>
<accession>A0A024TCJ5</accession>
<feature type="transmembrane region" description="Helical" evidence="2">
    <location>
        <begin position="85"/>
        <end position="105"/>
    </location>
</feature>
<feature type="compositionally biased region" description="Polar residues" evidence="1">
    <location>
        <begin position="18"/>
        <end position="29"/>
    </location>
</feature>
<evidence type="ECO:0008006" key="4">
    <source>
        <dbReference type="Google" id="ProtNLM"/>
    </source>
</evidence>
<feature type="transmembrane region" description="Helical" evidence="2">
    <location>
        <begin position="44"/>
        <end position="65"/>
    </location>
</feature>
<dbReference type="GeneID" id="20090850"/>
<organism evidence="3">
    <name type="scientific">Aphanomyces invadans</name>
    <dbReference type="NCBI Taxonomy" id="157072"/>
    <lineage>
        <taxon>Eukaryota</taxon>
        <taxon>Sar</taxon>
        <taxon>Stramenopiles</taxon>
        <taxon>Oomycota</taxon>
        <taxon>Saprolegniomycetes</taxon>
        <taxon>Saprolegniales</taxon>
        <taxon>Verrucalvaceae</taxon>
        <taxon>Aphanomyces</taxon>
    </lineage>
</organism>
<keyword evidence="2" id="KW-1133">Transmembrane helix</keyword>